<evidence type="ECO:0000256" key="1">
    <source>
        <dbReference type="SAM" id="MobiDB-lite"/>
    </source>
</evidence>
<feature type="region of interest" description="Disordered" evidence="1">
    <location>
        <begin position="166"/>
        <end position="186"/>
    </location>
</feature>
<proteinExistence type="predicted"/>
<dbReference type="Proteomes" id="UP001218218">
    <property type="component" value="Unassembled WGS sequence"/>
</dbReference>
<feature type="compositionally biased region" description="Low complexity" evidence="1">
    <location>
        <begin position="177"/>
        <end position="186"/>
    </location>
</feature>
<name>A0AAD7EW31_9AGAR</name>
<reference evidence="2" key="1">
    <citation type="submission" date="2023-03" db="EMBL/GenBank/DDBJ databases">
        <title>Massive genome expansion in bonnet fungi (Mycena s.s.) driven by repeated elements and novel gene families across ecological guilds.</title>
        <authorList>
            <consortium name="Lawrence Berkeley National Laboratory"/>
            <person name="Harder C.B."/>
            <person name="Miyauchi S."/>
            <person name="Viragh M."/>
            <person name="Kuo A."/>
            <person name="Thoen E."/>
            <person name="Andreopoulos B."/>
            <person name="Lu D."/>
            <person name="Skrede I."/>
            <person name="Drula E."/>
            <person name="Henrissat B."/>
            <person name="Morin E."/>
            <person name="Kohler A."/>
            <person name="Barry K."/>
            <person name="LaButti K."/>
            <person name="Morin E."/>
            <person name="Salamov A."/>
            <person name="Lipzen A."/>
            <person name="Mereny Z."/>
            <person name="Hegedus B."/>
            <person name="Baldrian P."/>
            <person name="Stursova M."/>
            <person name="Weitz H."/>
            <person name="Taylor A."/>
            <person name="Grigoriev I.V."/>
            <person name="Nagy L.G."/>
            <person name="Martin F."/>
            <person name="Kauserud H."/>
        </authorList>
    </citation>
    <scope>NUCLEOTIDE SEQUENCE</scope>
    <source>
        <strain evidence="2">CBHHK002</strain>
    </source>
</reference>
<dbReference type="AlphaFoldDB" id="A0AAD7EW31"/>
<organism evidence="2 3">
    <name type="scientific">Mycena albidolilacea</name>
    <dbReference type="NCBI Taxonomy" id="1033008"/>
    <lineage>
        <taxon>Eukaryota</taxon>
        <taxon>Fungi</taxon>
        <taxon>Dikarya</taxon>
        <taxon>Basidiomycota</taxon>
        <taxon>Agaricomycotina</taxon>
        <taxon>Agaricomycetes</taxon>
        <taxon>Agaricomycetidae</taxon>
        <taxon>Agaricales</taxon>
        <taxon>Marasmiineae</taxon>
        <taxon>Mycenaceae</taxon>
        <taxon>Mycena</taxon>
    </lineage>
</organism>
<evidence type="ECO:0000313" key="3">
    <source>
        <dbReference type="Proteomes" id="UP001218218"/>
    </source>
</evidence>
<protein>
    <submittedName>
        <fullName evidence="2">Uncharacterized protein</fullName>
    </submittedName>
</protein>
<comment type="caution">
    <text evidence="2">The sequence shown here is derived from an EMBL/GenBank/DDBJ whole genome shotgun (WGS) entry which is preliminary data.</text>
</comment>
<evidence type="ECO:0000313" key="2">
    <source>
        <dbReference type="EMBL" id="KAJ7351381.1"/>
    </source>
</evidence>
<accession>A0AAD7EW31</accession>
<feature type="region of interest" description="Disordered" evidence="1">
    <location>
        <begin position="17"/>
        <end position="50"/>
    </location>
</feature>
<sequence>MYPAPVLYPVRRSFWSSSSFGPSPPRTLPTLPSKTLNQRHPSPSPYPHTIEPAAQSVKHARSATMNRLIFRAPAFTPHDGDGDQWRRPQLEHEPAGFPCAFGVHARTFCLALNLSIPSLSVPFKAITTSMLAYIHVIIEFMSHPEYGDLIPMFGIVNEGVYHLQPHDSDTDPSLHPASLASDATTDTTTQLPRMIGGITGNGPFTSIHDGSEGTTWWMGFPQLGRHHLRHASIFCPEHGLRDRRGEFGNEYVLDGCEWDATLWHRLPGIARREHMERAGVKQLALAPMDTMRDWFFFMKKIGPALDGSMPSALLSYQFGLQTGFMPTNPRHSIGICGQHGRGDDRLHGRPVACIACLTFMTLVAGCTYPDTWKAIGSPVPAGVHRDAVTRLAHIYILHLPPRA</sequence>
<gene>
    <name evidence="2" type="ORF">DFH08DRAFT_1078414</name>
</gene>
<keyword evidence="3" id="KW-1185">Reference proteome</keyword>
<dbReference type="EMBL" id="JARIHO010000013">
    <property type="protein sequence ID" value="KAJ7351381.1"/>
    <property type="molecule type" value="Genomic_DNA"/>
</dbReference>